<reference evidence="1" key="1">
    <citation type="submission" date="2021-06" db="EMBL/GenBank/DDBJ databases">
        <title>Parelaphostrongylus tenuis whole genome reference sequence.</title>
        <authorList>
            <person name="Garwood T.J."/>
            <person name="Larsen P.A."/>
            <person name="Fountain-Jones N.M."/>
            <person name="Garbe J.R."/>
            <person name="Macchietto M.G."/>
            <person name="Kania S.A."/>
            <person name="Gerhold R.W."/>
            <person name="Richards J.E."/>
            <person name="Wolf T.M."/>
        </authorList>
    </citation>
    <scope>NUCLEOTIDE SEQUENCE</scope>
    <source>
        <strain evidence="1">MNPRO001-30</strain>
        <tissue evidence="1">Meninges</tissue>
    </source>
</reference>
<gene>
    <name evidence="1" type="ORF">KIN20_016626</name>
</gene>
<evidence type="ECO:0000313" key="2">
    <source>
        <dbReference type="Proteomes" id="UP001196413"/>
    </source>
</evidence>
<dbReference type="Proteomes" id="UP001196413">
    <property type="component" value="Unassembled WGS sequence"/>
</dbReference>
<dbReference type="AlphaFoldDB" id="A0AAD5MGQ8"/>
<protein>
    <submittedName>
        <fullName evidence="1">Uncharacterized protein</fullName>
    </submittedName>
</protein>
<dbReference type="EMBL" id="JAHQIW010003341">
    <property type="protein sequence ID" value="KAJ1358245.1"/>
    <property type="molecule type" value="Genomic_DNA"/>
</dbReference>
<accession>A0AAD5MGQ8</accession>
<name>A0AAD5MGQ8_PARTN</name>
<evidence type="ECO:0000313" key="1">
    <source>
        <dbReference type="EMBL" id="KAJ1358245.1"/>
    </source>
</evidence>
<proteinExistence type="predicted"/>
<organism evidence="1 2">
    <name type="scientific">Parelaphostrongylus tenuis</name>
    <name type="common">Meningeal worm</name>
    <dbReference type="NCBI Taxonomy" id="148309"/>
    <lineage>
        <taxon>Eukaryota</taxon>
        <taxon>Metazoa</taxon>
        <taxon>Ecdysozoa</taxon>
        <taxon>Nematoda</taxon>
        <taxon>Chromadorea</taxon>
        <taxon>Rhabditida</taxon>
        <taxon>Rhabditina</taxon>
        <taxon>Rhabditomorpha</taxon>
        <taxon>Strongyloidea</taxon>
        <taxon>Metastrongylidae</taxon>
        <taxon>Parelaphostrongylus</taxon>
    </lineage>
</organism>
<comment type="caution">
    <text evidence="1">The sequence shown here is derived from an EMBL/GenBank/DDBJ whole genome shotgun (WGS) entry which is preliminary data.</text>
</comment>
<sequence>MATGHENSFPCDDRRLKITRIVPLENTGFFKSSPSEKVFTTGGRKVAKFEKKNIANKSEKIGFH</sequence>
<keyword evidence="2" id="KW-1185">Reference proteome</keyword>